<dbReference type="Gene3D" id="3.40.50.300">
    <property type="entry name" value="P-loop containing nucleotide triphosphate hydrolases"/>
    <property type="match status" value="1"/>
</dbReference>
<organism evidence="5 6">
    <name type="scientific">Caloramator proteoclasticus DSM 10124</name>
    <dbReference type="NCBI Taxonomy" id="1121262"/>
    <lineage>
        <taxon>Bacteria</taxon>
        <taxon>Bacillati</taxon>
        <taxon>Bacillota</taxon>
        <taxon>Clostridia</taxon>
        <taxon>Eubacteriales</taxon>
        <taxon>Clostridiaceae</taxon>
        <taxon>Caloramator</taxon>
    </lineage>
</organism>
<evidence type="ECO:0000256" key="2">
    <source>
        <dbReference type="ARBA" id="ARBA00022741"/>
    </source>
</evidence>
<dbReference type="Proteomes" id="UP000184423">
    <property type="component" value="Unassembled WGS sequence"/>
</dbReference>
<sequence>MSSTGILFNIETKIIKDKSKLDVLKEYKQMNSCSTEDALLDLGFVLEEQLLDDLKYNLGLEVVDLDKISINQKAIDLVSSELIFENSILPFDEDGDIIKVATYKYIDSSIIEKIKQVSGRRVKLYLSRRSDIKINIEKHYKSKKILYLADKVEESISKLNTNLYTQQLKINNSPAINLIDDILHMAVNINASDIHIEPMINSLKIRFRIDGELIEMYSLSKNITQCVIGRIKVLANMDISEKRLPQDGRIVVNMDSKLIDFRVSSIPTIHGEKIVIRVLKKNNINLSRLELGFNKAEEDIIRRLIIQNSGLILICGPTGSGKTTTLYSILNDLNGKNKNIITIEDPVEYMIDGINQININPKIGLDFSSCLKAVLRQDPDIIMVGEIRDLDTARIALRAAITGHLVLSTIHTNDVASAILRLVDMGVETYLISCAVKGIISQRLVRKICPYCRVAYYATEYEKKILELDDKEDILLSRGVGCKECNGSGYMGRIGVFEVIEIDKEIRNMIIKNHNIDILRDLCINKGMKTLKNSCREMVISKITTIDEMVKIISNID</sequence>
<accession>A0A1M4YAB9</accession>
<dbReference type="Pfam" id="PF05157">
    <property type="entry name" value="MshEN"/>
    <property type="match status" value="1"/>
</dbReference>
<dbReference type="GO" id="GO:0016887">
    <property type="term" value="F:ATP hydrolysis activity"/>
    <property type="evidence" value="ECO:0007669"/>
    <property type="project" value="TreeGrafter"/>
</dbReference>
<keyword evidence="2" id="KW-0547">Nucleotide-binding</keyword>
<dbReference type="CDD" id="cd01129">
    <property type="entry name" value="PulE-GspE-like"/>
    <property type="match status" value="1"/>
</dbReference>
<dbReference type="SUPFAM" id="SSF52540">
    <property type="entry name" value="P-loop containing nucleoside triphosphate hydrolases"/>
    <property type="match status" value="1"/>
</dbReference>
<keyword evidence="3" id="KW-0067">ATP-binding</keyword>
<dbReference type="InterPro" id="IPR027417">
    <property type="entry name" value="P-loop_NTPase"/>
</dbReference>
<proteinExistence type="inferred from homology"/>
<dbReference type="SUPFAM" id="SSF160246">
    <property type="entry name" value="EspE N-terminal domain-like"/>
    <property type="match status" value="1"/>
</dbReference>
<evidence type="ECO:0000259" key="4">
    <source>
        <dbReference type="PROSITE" id="PS00662"/>
    </source>
</evidence>
<dbReference type="InterPro" id="IPR007831">
    <property type="entry name" value="T2SS_GspE_N"/>
</dbReference>
<evidence type="ECO:0000256" key="3">
    <source>
        <dbReference type="ARBA" id="ARBA00022840"/>
    </source>
</evidence>
<dbReference type="EMBL" id="FQVG01000029">
    <property type="protein sequence ID" value="SHF02660.1"/>
    <property type="molecule type" value="Genomic_DNA"/>
</dbReference>
<dbReference type="AlphaFoldDB" id="A0A1M4YAB9"/>
<protein>
    <submittedName>
        <fullName evidence="5">Type IV pilus assembly protein PilB</fullName>
    </submittedName>
</protein>
<dbReference type="InterPro" id="IPR001482">
    <property type="entry name" value="T2SS/T4SS_dom"/>
</dbReference>
<dbReference type="PANTHER" id="PTHR30258">
    <property type="entry name" value="TYPE II SECRETION SYSTEM PROTEIN GSPE-RELATED"/>
    <property type="match status" value="1"/>
</dbReference>
<evidence type="ECO:0000313" key="6">
    <source>
        <dbReference type="Proteomes" id="UP000184423"/>
    </source>
</evidence>
<dbReference type="Gene3D" id="3.30.300.160">
    <property type="entry name" value="Type II secretion system, protein E, N-terminal domain"/>
    <property type="match status" value="1"/>
</dbReference>
<comment type="similarity">
    <text evidence="1">Belongs to the GSP E family.</text>
</comment>
<keyword evidence="6" id="KW-1185">Reference proteome</keyword>
<evidence type="ECO:0000256" key="1">
    <source>
        <dbReference type="ARBA" id="ARBA00006611"/>
    </source>
</evidence>
<name>A0A1M4YAB9_9CLOT</name>
<dbReference type="Gene3D" id="3.30.450.90">
    <property type="match status" value="1"/>
</dbReference>
<dbReference type="PANTHER" id="PTHR30258:SF3">
    <property type="entry name" value="SLL1921 PROTEIN"/>
    <property type="match status" value="1"/>
</dbReference>
<dbReference type="Pfam" id="PF00437">
    <property type="entry name" value="T2SSE"/>
    <property type="match status" value="1"/>
</dbReference>
<dbReference type="InterPro" id="IPR037257">
    <property type="entry name" value="T2SS_E_N_sf"/>
</dbReference>
<dbReference type="GO" id="GO:0005524">
    <property type="term" value="F:ATP binding"/>
    <property type="evidence" value="ECO:0007669"/>
    <property type="project" value="UniProtKB-KW"/>
</dbReference>
<dbReference type="FunFam" id="3.40.50.300:FF:000398">
    <property type="entry name" value="Type IV pilus assembly ATPase PilB"/>
    <property type="match status" value="1"/>
</dbReference>
<feature type="domain" description="Bacterial type II secretion system protein E" evidence="4">
    <location>
        <begin position="375"/>
        <end position="389"/>
    </location>
</feature>
<dbReference type="GO" id="GO:0005886">
    <property type="term" value="C:plasma membrane"/>
    <property type="evidence" value="ECO:0007669"/>
    <property type="project" value="TreeGrafter"/>
</dbReference>
<dbReference type="PROSITE" id="PS00662">
    <property type="entry name" value="T2SP_E"/>
    <property type="match status" value="1"/>
</dbReference>
<evidence type="ECO:0000313" key="5">
    <source>
        <dbReference type="EMBL" id="SHF02660.1"/>
    </source>
</evidence>
<reference evidence="6" key="1">
    <citation type="submission" date="2016-11" db="EMBL/GenBank/DDBJ databases">
        <authorList>
            <person name="Varghese N."/>
            <person name="Submissions S."/>
        </authorList>
    </citation>
    <scope>NUCLEOTIDE SEQUENCE [LARGE SCALE GENOMIC DNA]</scope>
    <source>
        <strain evidence="6">DSM 10124</strain>
    </source>
</reference>
<dbReference type="RefSeq" id="WP_051350608.1">
    <property type="nucleotide sequence ID" value="NZ_FQVG01000029.1"/>
</dbReference>
<gene>
    <name evidence="5" type="ORF">SAMN02746091_01622</name>
</gene>